<dbReference type="PROSITE" id="PS50404">
    <property type="entry name" value="GST_NTER"/>
    <property type="match status" value="1"/>
</dbReference>
<name>A0ABU5EF21_9PROT</name>
<dbReference type="InterPro" id="IPR036249">
    <property type="entry name" value="Thioredoxin-like_sf"/>
</dbReference>
<dbReference type="InterPro" id="IPR054416">
    <property type="entry name" value="GST_UstS-like_C"/>
</dbReference>
<feature type="domain" description="GST N-terminal" evidence="1">
    <location>
        <begin position="8"/>
        <end position="84"/>
    </location>
</feature>
<keyword evidence="3" id="KW-1185">Reference proteome</keyword>
<dbReference type="InterPro" id="IPR050983">
    <property type="entry name" value="GST_Omega/HSP26"/>
</dbReference>
<evidence type="ECO:0000313" key="2">
    <source>
        <dbReference type="EMBL" id="MDY0884813.1"/>
    </source>
</evidence>
<dbReference type="SUPFAM" id="SSF47616">
    <property type="entry name" value="GST C-terminal domain-like"/>
    <property type="match status" value="1"/>
</dbReference>
<evidence type="ECO:0000313" key="3">
    <source>
        <dbReference type="Proteomes" id="UP001279642"/>
    </source>
</evidence>
<sequence length="230" mass="25832">MARLLYDLAGADPARRFSPYCWRIRMALAHKDLPVETVPWQFLDKEAIAPSGHGKVPVLVDDGKWLAESWTIACYLEETYPDRPSLFGGGKGPELSHYFSVLGDTLVGAFFRFVAGDIEKVLAGENRAYYRESREKRIGMTLEELTADREGRLPALRDSLAPLRAALKAQPYLGGDKPLYADYAVFGAFQWARCVSPFQLLAEDDPIRSWRDRLLDAFDGLARKAPAFDT</sequence>
<proteinExistence type="predicted"/>
<reference evidence="2 3" key="1">
    <citation type="journal article" date="2016" name="Antonie Van Leeuwenhoek">
        <title>Dongia soli sp. nov., isolated from soil from Dokdo, Korea.</title>
        <authorList>
            <person name="Kim D.U."/>
            <person name="Lee H."/>
            <person name="Kim H."/>
            <person name="Kim S.G."/>
            <person name="Ka J.O."/>
        </authorList>
    </citation>
    <scope>NUCLEOTIDE SEQUENCE [LARGE SCALE GENOMIC DNA]</scope>
    <source>
        <strain evidence="2 3">D78</strain>
    </source>
</reference>
<gene>
    <name evidence="2" type="ORF">SMD27_18360</name>
</gene>
<dbReference type="PANTHER" id="PTHR43968">
    <property type="match status" value="1"/>
</dbReference>
<dbReference type="SFLD" id="SFLDS00019">
    <property type="entry name" value="Glutathione_Transferase_(cytos"/>
    <property type="match status" value="1"/>
</dbReference>
<dbReference type="Gene3D" id="3.40.30.10">
    <property type="entry name" value="Glutaredoxin"/>
    <property type="match status" value="1"/>
</dbReference>
<dbReference type="CDD" id="cd03038">
    <property type="entry name" value="GST_N_etherase_LigE"/>
    <property type="match status" value="1"/>
</dbReference>
<dbReference type="InterPro" id="IPR004045">
    <property type="entry name" value="Glutathione_S-Trfase_N"/>
</dbReference>
<dbReference type="PANTHER" id="PTHR43968:SF6">
    <property type="entry name" value="GLUTATHIONE S-TRANSFERASE OMEGA"/>
    <property type="match status" value="1"/>
</dbReference>
<dbReference type="Pfam" id="PF13417">
    <property type="entry name" value="GST_N_3"/>
    <property type="match status" value="1"/>
</dbReference>
<dbReference type="RefSeq" id="WP_320509887.1">
    <property type="nucleotide sequence ID" value="NZ_JAXCLW010000006.1"/>
</dbReference>
<dbReference type="EMBL" id="JAXCLW010000006">
    <property type="protein sequence ID" value="MDY0884813.1"/>
    <property type="molecule type" value="Genomic_DNA"/>
</dbReference>
<evidence type="ECO:0000259" key="1">
    <source>
        <dbReference type="PROSITE" id="PS50404"/>
    </source>
</evidence>
<organism evidence="2 3">
    <name type="scientific">Dongia soli</name>
    <dbReference type="NCBI Taxonomy" id="600628"/>
    <lineage>
        <taxon>Bacteria</taxon>
        <taxon>Pseudomonadati</taxon>
        <taxon>Pseudomonadota</taxon>
        <taxon>Alphaproteobacteria</taxon>
        <taxon>Rhodospirillales</taxon>
        <taxon>Dongiaceae</taxon>
        <taxon>Dongia</taxon>
    </lineage>
</organism>
<protein>
    <submittedName>
        <fullName evidence="2">Glutathione S-transferase family protein</fullName>
    </submittedName>
</protein>
<dbReference type="Proteomes" id="UP001279642">
    <property type="component" value="Unassembled WGS sequence"/>
</dbReference>
<accession>A0ABU5EF21</accession>
<dbReference type="InterPro" id="IPR036282">
    <property type="entry name" value="Glutathione-S-Trfase_C_sf"/>
</dbReference>
<dbReference type="Gene3D" id="1.20.1050.10">
    <property type="match status" value="1"/>
</dbReference>
<dbReference type="Pfam" id="PF22041">
    <property type="entry name" value="GST_C_7"/>
    <property type="match status" value="1"/>
</dbReference>
<comment type="caution">
    <text evidence="2">The sequence shown here is derived from an EMBL/GenBank/DDBJ whole genome shotgun (WGS) entry which is preliminary data.</text>
</comment>
<dbReference type="SUPFAM" id="SSF52833">
    <property type="entry name" value="Thioredoxin-like"/>
    <property type="match status" value="1"/>
</dbReference>
<dbReference type="InterPro" id="IPR040079">
    <property type="entry name" value="Glutathione_S-Trfase"/>
</dbReference>